<evidence type="ECO:0000313" key="3">
    <source>
        <dbReference type="Proteomes" id="UP001066276"/>
    </source>
</evidence>
<feature type="region of interest" description="Disordered" evidence="1">
    <location>
        <begin position="56"/>
        <end position="98"/>
    </location>
</feature>
<feature type="compositionally biased region" description="Basic and acidic residues" evidence="1">
    <location>
        <begin position="73"/>
        <end position="98"/>
    </location>
</feature>
<gene>
    <name evidence="2" type="ORF">NDU88_007285</name>
</gene>
<proteinExistence type="predicted"/>
<comment type="caution">
    <text evidence="2">The sequence shown here is derived from an EMBL/GenBank/DDBJ whole genome shotgun (WGS) entry which is preliminary data.</text>
</comment>
<reference evidence="2" key="1">
    <citation type="journal article" date="2022" name="bioRxiv">
        <title>Sequencing and chromosome-scale assembly of the giantPleurodeles waltlgenome.</title>
        <authorList>
            <person name="Brown T."/>
            <person name="Elewa A."/>
            <person name="Iarovenko S."/>
            <person name="Subramanian E."/>
            <person name="Araus A.J."/>
            <person name="Petzold A."/>
            <person name="Susuki M."/>
            <person name="Suzuki K.-i.T."/>
            <person name="Hayashi T."/>
            <person name="Toyoda A."/>
            <person name="Oliveira C."/>
            <person name="Osipova E."/>
            <person name="Leigh N.D."/>
            <person name="Simon A."/>
            <person name="Yun M.H."/>
        </authorList>
    </citation>
    <scope>NUCLEOTIDE SEQUENCE</scope>
    <source>
        <strain evidence="2">20211129_DDA</strain>
        <tissue evidence="2">Liver</tissue>
    </source>
</reference>
<protein>
    <submittedName>
        <fullName evidence="2">Uncharacterized protein</fullName>
    </submittedName>
</protein>
<keyword evidence="3" id="KW-1185">Reference proteome</keyword>
<accession>A0AAV7N1M3</accession>
<name>A0AAV7N1M3_PLEWA</name>
<dbReference type="EMBL" id="JANPWB010000013">
    <property type="protein sequence ID" value="KAJ1109928.1"/>
    <property type="molecule type" value="Genomic_DNA"/>
</dbReference>
<dbReference type="Proteomes" id="UP001066276">
    <property type="component" value="Chromosome 9"/>
</dbReference>
<evidence type="ECO:0000256" key="1">
    <source>
        <dbReference type="SAM" id="MobiDB-lite"/>
    </source>
</evidence>
<evidence type="ECO:0000313" key="2">
    <source>
        <dbReference type="EMBL" id="KAJ1109928.1"/>
    </source>
</evidence>
<dbReference type="AlphaFoldDB" id="A0AAV7N1M3"/>
<organism evidence="2 3">
    <name type="scientific">Pleurodeles waltl</name>
    <name type="common">Iberian ribbed newt</name>
    <dbReference type="NCBI Taxonomy" id="8319"/>
    <lineage>
        <taxon>Eukaryota</taxon>
        <taxon>Metazoa</taxon>
        <taxon>Chordata</taxon>
        <taxon>Craniata</taxon>
        <taxon>Vertebrata</taxon>
        <taxon>Euteleostomi</taxon>
        <taxon>Amphibia</taxon>
        <taxon>Batrachia</taxon>
        <taxon>Caudata</taxon>
        <taxon>Salamandroidea</taxon>
        <taxon>Salamandridae</taxon>
        <taxon>Pleurodelinae</taxon>
        <taxon>Pleurodeles</taxon>
    </lineage>
</organism>
<sequence length="98" mass="11285">MLTRRPPSRRSVLAGVGLDAELSYLFQPDYVAQWWIVTASNPQDLFQGTAFKMRQRKDRMMASKARKRRVRTDRKDAKNTGESERDVAVADKEKQQAA</sequence>